<keyword evidence="4" id="KW-0028">Amino-acid biosynthesis</keyword>
<dbReference type="UniPathway" id="UPA00120">
    <property type="reaction ID" value="UER00203"/>
</dbReference>
<dbReference type="EMBL" id="RXIC02000025">
    <property type="protein sequence ID" value="KAB1208066.1"/>
    <property type="molecule type" value="Genomic_DNA"/>
</dbReference>
<dbReference type="GO" id="GO:0009073">
    <property type="term" value="P:aromatic amino acid family biosynthetic process"/>
    <property type="evidence" value="ECO:0007669"/>
    <property type="project" value="UniProtKB-KW"/>
</dbReference>
<sequence length="140" mass="15968">MYFRDLLPRLVEAGDDGNCGSSAVCDTLCLQALSKRIHYGKFVAEAKFLESSALYEAAIKEQDRTRLMELLTYEAVEAAVKKRVEMKAKIFGQDLMINQEEVVADPVYKIKPSFVANLFREAIMPLTKQVQVEYLLRRLD</sequence>
<dbReference type="PANTHER" id="PTHR21145">
    <property type="entry name" value="CHORISMATE MUTASE"/>
    <property type="match status" value="1"/>
</dbReference>
<evidence type="ECO:0000256" key="6">
    <source>
        <dbReference type="ARBA" id="ARBA00023235"/>
    </source>
</evidence>
<reference evidence="8 9" key="1">
    <citation type="journal article" date="2019" name="Plant Biotechnol. J.">
        <title>The red bayberry genome and genetic basis of sex determination.</title>
        <authorList>
            <person name="Jia H.M."/>
            <person name="Jia H.J."/>
            <person name="Cai Q.L."/>
            <person name="Wang Y."/>
            <person name="Zhao H.B."/>
            <person name="Yang W.F."/>
            <person name="Wang G.Y."/>
            <person name="Li Y.H."/>
            <person name="Zhan D.L."/>
            <person name="Shen Y.T."/>
            <person name="Niu Q.F."/>
            <person name="Chang L."/>
            <person name="Qiu J."/>
            <person name="Zhao L."/>
            <person name="Xie H.B."/>
            <person name="Fu W.Y."/>
            <person name="Jin J."/>
            <person name="Li X.W."/>
            <person name="Jiao Y."/>
            <person name="Zhou C.C."/>
            <person name="Tu T."/>
            <person name="Chai C.Y."/>
            <person name="Gao J.L."/>
            <person name="Fan L.J."/>
            <person name="van de Weg E."/>
            <person name="Wang J.Y."/>
            <person name="Gao Z.S."/>
        </authorList>
    </citation>
    <scope>NUCLEOTIDE SEQUENCE [LARGE SCALE GENOMIC DNA]</scope>
    <source>
        <tissue evidence="8">Leaves</tissue>
    </source>
</reference>
<keyword evidence="6" id="KW-0413">Isomerase</keyword>
<protein>
    <recommendedName>
        <fullName evidence="3">chorismate mutase</fullName>
        <ecNumber evidence="3">5.4.99.5</ecNumber>
    </recommendedName>
</protein>
<evidence type="ECO:0000256" key="4">
    <source>
        <dbReference type="ARBA" id="ARBA00022605"/>
    </source>
</evidence>
<comment type="caution">
    <text evidence="8">The sequence shown here is derived from an EMBL/GenBank/DDBJ whole genome shotgun (WGS) entry which is preliminary data.</text>
</comment>
<evidence type="ECO:0000313" key="9">
    <source>
        <dbReference type="Proteomes" id="UP000516437"/>
    </source>
</evidence>
<evidence type="ECO:0000256" key="3">
    <source>
        <dbReference type="ARBA" id="ARBA00012404"/>
    </source>
</evidence>
<dbReference type="Gene3D" id="1.10.590.10">
    <property type="entry name" value="Chorismate mutase, AroQ class superfamily, eukaryotic"/>
    <property type="match status" value="1"/>
</dbReference>
<evidence type="ECO:0000313" key="8">
    <source>
        <dbReference type="EMBL" id="KAB1208066.1"/>
    </source>
</evidence>
<dbReference type="GO" id="GO:0008652">
    <property type="term" value="P:amino acid biosynthetic process"/>
    <property type="evidence" value="ECO:0007669"/>
    <property type="project" value="UniProtKB-KW"/>
</dbReference>
<dbReference type="InterPro" id="IPR008238">
    <property type="entry name" value="Chorismate_mutase_AroQ_euk"/>
</dbReference>
<dbReference type="Pfam" id="PF01817">
    <property type="entry name" value="CM_2"/>
    <property type="match status" value="1"/>
</dbReference>
<dbReference type="GO" id="GO:0004106">
    <property type="term" value="F:chorismate mutase activity"/>
    <property type="evidence" value="ECO:0007669"/>
    <property type="project" value="UniProtKB-EC"/>
</dbReference>
<feature type="domain" description="Chorismate mutase" evidence="7">
    <location>
        <begin position="23"/>
        <end position="131"/>
    </location>
</feature>
<dbReference type="PROSITE" id="PS51169">
    <property type="entry name" value="CHORISMATE_MUT_3"/>
    <property type="match status" value="1"/>
</dbReference>
<proteinExistence type="predicted"/>
<dbReference type="PANTHER" id="PTHR21145:SF15">
    <property type="entry name" value="CHORISMATE MUTASE 3, CHLOROPLASTIC"/>
    <property type="match status" value="1"/>
</dbReference>
<dbReference type="GO" id="GO:0046417">
    <property type="term" value="P:chorismate metabolic process"/>
    <property type="evidence" value="ECO:0007669"/>
    <property type="project" value="InterPro"/>
</dbReference>
<dbReference type="GO" id="GO:0005737">
    <property type="term" value="C:cytoplasm"/>
    <property type="evidence" value="ECO:0007669"/>
    <property type="project" value="TreeGrafter"/>
</dbReference>
<dbReference type="InterPro" id="IPR002701">
    <property type="entry name" value="CM_II_prokaryot"/>
</dbReference>
<evidence type="ECO:0000256" key="2">
    <source>
        <dbReference type="ARBA" id="ARBA00004817"/>
    </source>
</evidence>
<name>A0A6A1V7B0_9ROSI</name>
<dbReference type="InterPro" id="IPR037039">
    <property type="entry name" value="CM_AroQ_sf_eucaryotic"/>
</dbReference>
<keyword evidence="5" id="KW-0057">Aromatic amino acid biosynthesis</keyword>
<gene>
    <name evidence="8" type="ORF">CJ030_MR7G003010</name>
</gene>
<dbReference type="Proteomes" id="UP000516437">
    <property type="component" value="Chromosome 7"/>
</dbReference>
<dbReference type="InterPro" id="IPR036263">
    <property type="entry name" value="Chorismate_II_sf"/>
</dbReference>
<dbReference type="EC" id="5.4.99.5" evidence="3"/>
<evidence type="ECO:0000256" key="5">
    <source>
        <dbReference type="ARBA" id="ARBA00023141"/>
    </source>
</evidence>
<keyword evidence="9" id="KW-1185">Reference proteome</keyword>
<evidence type="ECO:0000256" key="1">
    <source>
        <dbReference type="ARBA" id="ARBA00000824"/>
    </source>
</evidence>
<organism evidence="8 9">
    <name type="scientific">Morella rubra</name>
    <name type="common">Chinese bayberry</name>
    <dbReference type="NCBI Taxonomy" id="262757"/>
    <lineage>
        <taxon>Eukaryota</taxon>
        <taxon>Viridiplantae</taxon>
        <taxon>Streptophyta</taxon>
        <taxon>Embryophyta</taxon>
        <taxon>Tracheophyta</taxon>
        <taxon>Spermatophyta</taxon>
        <taxon>Magnoliopsida</taxon>
        <taxon>eudicotyledons</taxon>
        <taxon>Gunneridae</taxon>
        <taxon>Pentapetalae</taxon>
        <taxon>rosids</taxon>
        <taxon>fabids</taxon>
        <taxon>Fagales</taxon>
        <taxon>Myricaceae</taxon>
        <taxon>Morella</taxon>
    </lineage>
</organism>
<dbReference type="AlphaFoldDB" id="A0A6A1V7B0"/>
<comment type="pathway">
    <text evidence="2">Metabolic intermediate biosynthesis; prephenate biosynthesis; prephenate from chorismate: step 1/1.</text>
</comment>
<dbReference type="SUPFAM" id="SSF48600">
    <property type="entry name" value="Chorismate mutase II"/>
    <property type="match status" value="1"/>
</dbReference>
<accession>A0A6A1V7B0</accession>
<evidence type="ECO:0000259" key="7">
    <source>
        <dbReference type="Pfam" id="PF01817"/>
    </source>
</evidence>
<comment type="catalytic activity">
    <reaction evidence="1">
        <text>chorismate = prephenate</text>
        <dbReference type="Rhea" id="RHEA:13897"/>
        <dbReference type="ChEBI" id="CHEBI:29748"/>
        <dbReference type="ChEBI" id="CHEBI:29934"/>
        <dbReference type="EC" id="5.4.99.5"/>
    </reaction>
</comment>
<dbReference type="OrthoDB" id="191918at2759"/>